<keyword evidence="13" id="KW-1185">Reference proteome</keyword>
<proteinExistence type="inferred from homology"/>
<comment type="function">
    <text evidence="10">Part of an ABC transporter complex. Responsible for energy coupling to the transport system.</text>
</comment>
<accession>A0A5C5UPL0</accession>
<dbReference type="EMBL" id="VOHM01000004">
    <property type="protein sequence ID" value="TWT28471.1"/>
    <property type="molecule type" value="Genomic_DNA"/>
</dbReference>
<keyword evidence="6 10" id="KW-0067">ATP-binding</keyword>
<dbReference type="GO" id="GO:0016887">
    <property type="term" value="F:ATP hydrolysis activity"/>
    <property type="evidence" value="ECO:0007669"/>
    <property type="project" value="InterPro"/>
</dbReference>
<dbReference type="OrthoDB" id="9806471at2"/>
<evidence type="ECO:0000256" key="5">
    <source>
        <dbReference type="ARBA" id="ARBA00022741"/>
    </source>
</evidence>
<dbReference type="InterPro" id="IPR005876">
    <property type="entry name" value="Co_trans_ATP-bd"/>
</dbReference>
<keyword evidence="3 10" id="KW-0813">Transport</keyword>
<keyword evidence="5 10" id="KW-0547">Nucleotide-binding</keyword>
<dbReference type="SUPFAM" id="SSF52540">
    <property type="entry name" value="P-loop containing nucleoside triphosphate hydrolases"/>
    <property type="match status" value="1"/>
</dbReference>
<evidence type="ECO:0000256" key="7">
    <source>
        <dbReference type="ARBA" id="ARBA00022967"/>
    </source>
</evidence>
<comment type="caution">
    <text evidence="12">The sequence shown here is derived from an EMBL/GenBank/DDBJ whole genome shotgun (WGS) entry which is preliminary data.</text>
</comment>
<dbReference type="PANTHER" id="PTHR43553">
    <property type="entry name" value="HEAVY METAL TRANSPORTER"/>
    <property type="match status" value="1"/>
</dbReference>
<dbReference type="InterPro" id="IPR015856">
    <property type="entry name" value="ABC_transpr_CbiO/EcfA_su"/>
</dbReference>
<dbReference type="InterPro" id="IPR003593">
    <property type="entry name" value="AAA+_ATPase"/>
</dbReference>
<dbReference type="PANTHER" id="PTHR43553:SF24">
    <property type="entry name" value="ENERGY-COUPLING FACTOR TRANSPORTER ATP-BINDING PROTEIN ECFA1"/>
    <property type="match status" value="1"/>
</dbReference>
<dbReference type="RefSeq" id="WP_146323556.1">
    <property type="nucleotide sequence ID" value="NZ_BAABLR010000014.1"/>
</dbReference>
<dbReference type="CDD" id="cd03225">
    <property type="entry name" value="ABC_cobalt_CbiO_domain1"/>
    <property type="match status" value="1"/>
</dbReference>
<evidence type="ECO:0000256" key="2">
    <source>
        <dbReference type="ARBA" id="ARBA00005417"/>
    </source>
</evidence>
<evidence type="ECO:0000259" key="11">
    <source>
        <dbReference type="PROSITE" id="PS50893"/>
    </source>
</evidence>
<evidence type="ECO:0000256" key="1">
    <source>
        <dbReference type="ARBA" id="ARBA00004202"/>
    </source>
</evidence>
<dbReference type="Gene3D" id="3.40.50.300">
    <property type="entry name" value="P-loop containing nucleotide triphosphate hydrolases"/>
    <property type="match status" value="1"/>
</dbReference>
<dbReference type="AlphaFoldDB" id="A0A5C5UPL0"/>
<evidence type="ECO:0000256" key="3">
    <source>
        <dbReference type="ARBA" id="ARBA00022448"/>
    </source>
</evidence>
<dbReference type="PROSITE" id="PS00211">
    <property type="entry name" value="ABC_TRANSPORTER_1"/>
    <property type="match status" value="1"/>
</dbReference>
<evidence type="ECO:0000256" key="8">
    <source>
        <dbReference type="ARBA" id="ARBA00023136"/>
    </source>
</evidence>
<comment type="similarity">
    <text evidence="2 10">Belongs to the ABC transporter superfamily.</text>
</comment>
<dbReference type="GO" id="GO:0042626">
    <property type="term" value="F:ATPase-coupled transmembrane transporter activity"/>
    <property type="evidence" value="ECO:0007669"/>
    <property type="project" value="TreeGrafter"/>
</dbReference>
<dbReference type="GO" id="GO:0006824">
    <property type="term" value="P:cobalt ion transport"/>
    <property type="evidence" value="ECO:0007669"/>
    <property type="project" value="InterPro"/>
</dbReference>
<evidence type="ECO:0000256" key="9">
    <source>
        <dbReference type="ARBA" id="ARBA00025157"/>
    </source>
</evidence>
<keyword evidence="4 10" id="KW-1003">Cell membrane</keyword>
<dbReference type="InterPro" id="IPR027417">
    <property type="entry name" value="P-loop_NTPase"/>
</dbReference>
<sequence>MNPPTALVQISDATFAHEGNPNIFEGVSLSILPGDRIALLGPNGSGKSTLFRLLCGAWSPTAGVVRVKGQVLDRKKKSRNYARSVVQLVLQEPDDQIFALSVRDDVSFGPMNQGLDSKAIAQRVESALVAAEVADLTDRVPQQLSYGQRKRVALAGALAMQPEVLMLDEPTAGLDPAGCAQLLQTLERIDAAVILSTHDVNLAYAFAKTAVVIHEKRLISGPVDEIMCNQQLLKAARLELPWAPFVSAALGEPVRTPEDLVTRGH</sequence>
<dbReference type="InterPro" id="IPR017871">
    <property type="entry name" value="ABC_transporter-like_CS"/>
</dbReference>
<dbReference type="PROSITE" id="PS50893">
    <property type="entry name" value="ABC_TRANSPORTER_2"/>
    <property type="match status" value="1"/>
</dbReference>
<feature type="domain" description="ABC transporter" evidence="11">
    <location>
        <begin position="8"/>
        <end position="240"/>
    </location>
</feature>
<evidence type="ECO:0000313" key="13">
    <source>
        <dbReference type="Proteomes" id="UP000320791"/>
    </source>
</evidence>
<evidence type="ECO:0000256" key="4">
    <source>
        <dbReference type="ARBA" id="ARBA00022475"/>
    </source>
</evidence>
<evidence type="ECO:0000313" key="12">
    <source>
        <dbReference type="EMBL" id="TWT28471.1"/>
    </source>
</evidence>
<dbReference type="InterPro" id="IPR050095">
    <property type="entry name" value="ECF_ABC_transporter_ATP-bd"/>
</dbReference>
<gene>
    <name evidence="12" type="ORF">FRX94_02550</name>
</gene>
<evidence type="ECO:0000256" key="10">
    <source>
        <dbReference type="RuleBase" id="RU364103"/>
    </source>
</evidence>
<dbReference type="GO" id="GO:0005524">
    <property type="term" value="F:ATP binding"/>
    <property type="evidence" value="ECO:0007669"/>
    <property type="project" value="UniProtKB-UniRule"/>
</dbReference>
<keyword evidence="7" id="KW-1278">Translocase</keyword>
<dbReference type="GO" id="GO:0043190">
    <property type="term" value="C:ATP-binding cassette (ABC) transporter complex"/>
    <property type="evidence" value="ECO:0007669"/>
    <property type="project" value="TreeGrafter"/>
</dbReference>
<dbReference type="NCBIfam" id="TIGR01166">
    <property type="entry name" value="cbiO"/>
    <property type="match status" value="1"/>
</dbReference>
<keyword evidence="8 10" id="KW-0472">Membrane</keyword>
<protein>
    <recommendedName>
        <fullName evidence="10">ABC transporter ATP-binding protein</fullName>
    </recommendedName>
</protein>
<dbReference type="SMART" id="SM00382">
    <property type="entry name" value="AAA"/>
    <property type="match status" value="1"/>
</dbReference>
<reference evidence="12 13" key="1">
    <citation type="submission" date="2019-08" db="EMBL/GenBank/DDBJ databases">
        <authorList>
            <person name="Lei W."/>
        </authorList>
    </citation>
    <scope>NUCLEOTIDE SEQUENCE [LARGE SCALE GENOMIC DNA]</scope>
    <source>
        <strain evidence="12 13">CCUG 58627</strain>
    </source>
</reference>
<dbReference type="InterPro" id="IPR003439">
    <property type="entry name" value="ABC_transporter-like_ATP-bd"/>
</dbReference>
<dbReference type="Proteomes" id="UP000320791">
    <property type="component" value="Unassembled WGS sequence"/>
</dbReference>
<comment type="subcellular location">
    <subcellularLocation>
        <location evidence="1 10">Cell membrane</location>
        <topology evidence="1 10">Peripheral membrane protein</topology>
    </subcellularLocation>
</comment>
<organism evidence="12 13">
    <name type="scientific">Corynebacterium canis</name>
    <dbReference type="NCBI Taxonomy" id="679663"/>
    <lineage>
        <taxon>Bacteria</taxon>
        <taxon>Bacillati</taxon>
        <taxon>Actinomycetota</taxon>
        <taxon>Actinomycetes</taxon>
        <taxon>Mycobacteriales</taxon>
        <taxon>Corynebacteriaceae</taxon>
        <taxon>Corynebacterium</taxon>
    </lineage>
</organism>
<name>A0A5C5UPL0_9CORY</name>
<dbReference type="Pfam" id="PF00005">
    <property type="entry name" value="ABC_tran"/>
    <property type="match status" value="1"/>
</dbReference>
<evidence type="ECO:0000256" key="6">
    <source>
        <dbReference type="ARBA" id="ARBA00022840"/>
    </source>
</evidence>
<comment type="function">
    <text evidence="9">Probably part of an ABC transporter complex. Responsible for energy coupling to the transport system.</text>
</comment>